<evidence type="ECO:0000256" key="1">
    <source>
        <dbReference type="SAM" id="MobiDB-lite"/>
    </source>
</evidence>
<accession>A0A917M588</accession>
<feature type="transmembrane region" description="Helical" evidence="2">
    <location>
        <begin position="212"/>
        <end position="230"/>
    </location>
</feature>
<feature type="transmembrane region" description="Helical" evidence="2">
    <location>
        <begin position="42"/>
        <end position="60"/>
    </location>
</feature>
<dbReference type="SMART" id="SM00460">
    <property type="entry name" value="TGc"/>
    <property type="match status" value="1"/>
</dbReference>
<feature type="transmembrane region" description="Helical" evidence="2">
    <location>
        <begin position="148"/>
        <end position="168"/>
    </location>
</feature>
<feature type="region of interest" description="Disordered" evidence="1">
    <location>
        <begin position="337"/>
        <end position="358"/>
    </location>
</feature>
<organism evidence="4 5">
    <name type="scientific">Paenibacillus radicis</name>
    <name type="common">ex Gao et al. 2016</name>
    <dbReference type="NCBI Taxonomy" id="1737354"/>
    <lineage>
        <taxon>Bacteria</taxon>
        <taxon>Bacillati</taxon>
        <taxon>Bacillota</taxon>
        <taxon>Bacilli</taxon>
        <taxon>Bacillales</taxon>
        <taxon>Paenibacillaceae</taxon>
        <taxon>Paenibacillus</taxon>
    </lineage>
</organism>
<evidence type="ECO:0000313" key="5">
    <source>
        <dbReference type="Proteomes" id="UP000600247"/>
    </source>
</evidence>
<keyword evidence="2" id="KW-0472">Membrane</keyword>
<feature type="transmembrane region" description="Helical" evidence="2">
    <location>
        <begin position="114"/>
        <end position="136"/>
    </location>
</feature>
<dbReference type="PANTHER" id="PTHR42736:SF1">
    <property type="entry name" value="PROTEIN-GLUTAMINE GAMMA-GLUTAMYLTRANSFERASE"/>
    <property type="match status" value="1"/>
</dbReference>
<dbReference type="RefSeq" id="WP_188890859.1">
    <property type="nucleotide sequence ID" value="NZ_BMHY01000008.1"/>
</dbReference>
<comment type="caution">
    <text evidence="4">The sequence shown here is derived from an EMBL/GenBank/DDBJ whole genome shotgun (WGS) entry which is preliminary data.</text>
</comment>
<dbReference type="InterPro" id="IPR052901">
    <property type="entry name" value="Bact_TGase-like"/>
</dbReference>
<dbReference type="InterPro" id="IPR002931">
    <property type="entry name" value="Transglutaminase-like"/>
</dbReference>
<dbReference type="EMBL" id="BMHY01000008">
    <property type="protein sequence ID" value="GGG78206.1"/>
    <property type="molecule type" value="Genomic_DNA"/>
</dbReference>
<gene>
    <name evidence="4" type="ORF">GCM10010918_38860</name>
</gene>
<dbReference type="Proteomes" id="UP000600247">
    <property type="component" value="Unassembled WGS sequence"/>
</dbReference>
<keyword evidence="2" id="KW-1133">Transmembrane helix</keyword>
<dbReference type="InterPro" id="IPR038765">
    <property type="entry name" value="Papain-like_cys_pep_sf"/>
</dbReference>
<dbReference type="Pfam" id="PF01841">
    <property type="entry name" value="Transglut_core"/>
    <property type="match status" value="1"/>
</dbReference>
<dbReference type="AlphaFoldDB" id="A0A917M588"/>
<dbReference type="PANTHER" id="PTHR42736">
    <property type="entry name" value="PROTEIN-GLUTAMINE GAMMA-GLUTAMYLTRANSFERASE"/>
    <property type="match status" value="1"/>
</dbReference>
<dbReference type="Gene3D" id="3.10.620.30">
    <property type="match status" value="1"/>
</dbReference>
<feature type="transmembrane region" description="Helical" evidence="2">
    <location>
        <begin position="18"/>
        <end position="36"/>
    </location>
</feature>
<name>A0A917M588_9BACL</name>
<feature type="transmembrane region" description="Helical" evidence="2">
    <location>
        <begin position="67"/>
        <end position="86"/>
    </location>
</feature>
<evidence type="ECO:0000313" key="4">
    <source>
        <dbReference type="EMBL" id="GGG78206.1"/>
    </source>
</evidence>
<evidence type="ECO:0000256" key="2">
    <source>
        <dbReference type="SAM" id="Phobius"/>
    </source>
</evidence>
<reference evidence="4 5" key="1">
    <citation type="journal article" date="2014" name="Int. J. Syst. Evol. Microbiol.">
        <title>Complete genome sequence of Corynebacterium casei LMG S-19264T (=DSM 44701T), isolated from a smear-ripened cheese.</title>
        <authorList>
            <consortium name="US DOE Joint Genome Institute (JGI-PGF)"/>
            <person name="Walter F."/>
            <person name="Albersmeier A."/>
            <person name="Kalinowski J."/>
            <person name="Ruckert C."/>
        </authorList>
    </citation>
    <scope>NUCLEOTIDE SEQUENCE [LARGE SCALE GENOMIC DNA]</scope>
    <source>
        <strain evidence="4 5">CGMCC 1.15286</strain>
    </source>
</reference>
<feature type="transmembrane region" description="Helical" evidence="2">
    <location>
        <begin position="174"/>
        <end position="191"/>
    </location>
</feature>
<keyword evidence="2" id="KW-0812">Transmembrane</keyword>
<keyword evidence="5" id="KW-1185">Reference proteome</keyword>
<sequence>MGANDDNRQAEHSLRYRLLTTVLLFGLLAEWMIPWVDNSEWGAIYQLGPLLVIIGCVLGAGLFRPTWYMSLAFNGGLCLMSLMWLFKSGDDTALQWLSHFPGMLWEDIRLMMEYGLWTMSGELRTLLLFVGWALLAPALQALMWLRQLSLGFAAATALYLLTLHVWLGMDVTPGLLRTTAEGLLLGALVATSRAQRIHGGVRERGLRSGTGWLAASVFVVAICVGAGLLLSGGKPAFQEPAAWTSSLASRLEQTIISLGSGGSSAVLQASTANAGMTGYGFDDRELGGPLVQDDKVIFTGLSPVRANWRGEAKSSYDGRGWSDAWSRKTLLPVDEAGAGDASEASAGASEEAEQGESVAQTVILASPGQGLPLFAAGASGHVQNLEASDPRRKLNTYVRNEATGALFAPSDTAKVEKYTVQSKLPVTDEAILSKTGKYAFGSEASVDDSELDIYLQLPDSLPSRVSALAAEIAGGGVTSRLDQVKAIETYLENNYTYSLDTKAPPAGADLVDHFLFEQQSGYCVHFSSSMVILLRTQGIPARWVKGFTSGNPVYEDDKGITTYEVRGKNAHAWVEVYFPGAGWVPFDPTPGFSGTESGPVVASVSVGALGADGGGALVTTTGSASSSIAGGGSMSMSGKATAANIAARADSLLAAARQGGAAVAASARNAAQAIAEAAPAAQAAVATMTLALVCSVIAVFQRHRLQLALAMRRYNTAYARMNSVKPGLGAAASEAIGAVAAEYGRVRSLIGGGTTVEQLRTTFPAPAPPGQTALAASAAKTTSEAQASAAPAVLVPTEPVPPASAAFTESGMPARTTASSASQAALEQTQKRFTAVSAATWKLLQSRMSERTSQQTAREYAAAVTASLPSARAAALERFIAWDDEARFGKRAGWTAPPPEELAEAIHTLRARK</sequence>
<protein>
    <recommendedName>
        <fullName evidence="3">Transglutaminase-like domain-containing protein</fullName>
    </recommendedName>
</protein>
<feature type="domain" description="Transglutaminase-like" evidence="3">
    <location>
        <begin position="515"/>
        <end position="590"/>
    </location>
</feature>
<evidence type="ECO:0000259" key="3">
    <source>
        <dbReference type="SMART" id="SM00460"/>
    </source>
</evidence>
<proteinExistence type="predicted"/>
<dbReference type="SUPFAM" id="SSF54001">
    <property type="entry name" value="Cysteine proteinases"/>
    <property type="match status" value="1"/>
</dbReference>